<evidence type="ECO:0000313" key="2">
    <source>
        <dbReference type="Proteomes" id="UP000196803"/>
    </source>
</evidence>
<dbReference type="EMBL" id="FXXC01000001">
    <property type="protein sequence ID" value="SMR94702.1"/>
    <property type="molecule type" value="Genomic_DNA"/>
</dbReference>
<organism evidence="1 2">
    <name type="scientific">Caldicellulosiruptor bescii</name>
    <name type="common">Anaerocellum thermophilum</name>
    <dbReference type="NCBI Taxonomy" id="31899"/>
    <lineage>
        <taxon>Bacteria</taxon>
        <taxon>Bacillati</taxon>
        <taxon>Bacillota</taxon>
        <taxon>Bacillota incertae sedis</taxon>
        <taxon>Caldicellulosiruptorales</taxon>
        <taxon>Caldicellulosiruptoraceae</taxon>
        <taxon>Caldicellulosiruptor</taxon>
    </lineage>
</organism>
<proteinExistence type="predicted"/>
<accession>A0ABY1SA72</accession>
<sequence>MAKVGWGHFCDYAFFDQGGKVCLIGIFKYILAQHVPVQHTRCAFVFQVLGEPNENVKIELRLMRPDSREPLLNLQHPGFVLSPEGEAIHVIGLDNLLLPDYGPYEMEVFLNNTYEAGFIFEVRRICQ</sequence>
<comment type="caution">
    <text evidence="1">The sequence shown here is derived from an EMBL/GenBank/DDBJ whole genome shotgun (WGS) entry which is preliminary data.</text>
</comment>
<name>A0ABY1SA72_CALBS</name>
<dbReference type="Pfam" id="PF22091">
    <property type="entry name" value="DUF6941"/>
    <property type="match status" value="1"/>
</dbReference>
<dbReference type="Proteomes" id="UP000196803">
    <property type="component" value="Unassembled WGS sequence"/>
</dbReference>
<dbReference type="RefSeq" id="WP_015907408.1">
    <property type="nucleotide sequence ID" value="NZ_FUZJ01000001.1"/>
</dbReference>
<evidence type="ECO:0000313" key="1">
    <source>
        <dbReference type="EMBL" id="SMR94702.1"/>
    </source>
</evidence>
<gene>
    <name evidence="1" type="ORF">SAMN05216240_2229</name>
</gene>
<dbReference type="InterPro" id="IPR054221">
    <property type="entry name" value="DUF6941"/>
</dbReference>
<keyword evidence="2" id="KW-1185">Reference proteome</keyword>
<reference evidence="1 2" key="1">
    <citation type="submission" date="2017-05" db="EMBL/GenBank/DDBJ databases">
        <authorList>
            <person name="Varghese N."/>
            <person name="Submissions S."/>
        </authorList>
    </citation>
    <scope>NUCLEOTIDE SEQUENCE [LARGE SCALE GENOMIC DNA]</scope>
    <source>
        <strain evidence="1 2">MACB1020</strain>
    </source>
</reference>
<protein>
    <submittedName>
        <fullName evidence="1">Uncharacterized protein</fullName>
    </submittedName>
</protein>
<dbReference type="GeneID" id="31772226"/>